<dbReference type="RefSeq" id="WP_039311526.1">
    <property type="nucleotide sequence ID" value="NZ_JQOD01000001.1"/>
</dbReference>
<dbReference type="AlphaFoldDB" id="A0A0M2F3V5"/>
<dbReference type="Proteomes" id="UP000029435">
    <property type="component" value="Unassembled WGS sequence"/>
</dbReference>
<evidence type="ECO:0000313" key="9">
    <source>
        <dbReference type="Proteomes" id="UP000029435"/>
    </source>
</evidence>
<dbReference type="GO" id="GO:0008677">
    <property type="term" value="F:2-dehydropantoate 2-reductase activity"/>
    <property type="evidence" value="ECO:0007669"/>
    <property type="project" value="UniProtKB-EC"/>
</dbReference>
<evidence type="ECO:0000313" key="8">
    <source>
        <dbReference type="EMBL" id="KGA35030.1"/>
    </source>
</evidence>
<organism evidence="8 9">
    <name type="scientific">Pectobacterium brasiliense</name>
    <dbReference type="NCBI Taxonomy" id="180957"/>
    <lineage>
        <taxon>Bacteria</taxon>
        <taxon>Pseudomonadati</taxon>
        <taxon>Pseudomonadota</taxon>
        <taxon>Gammaproteobacteria</taxon>
        <taxon>Enterobacterales</taxon>
        <taxon>Pectobacteriaceae</taxon>
        <taxon>Pectobacterium</taxon>
    </lineage>
</organism>
<dbReference type="InterPro" id="IPR036291">
    <property type="entry name" value="NAD(P)-bd_dom_sf"/>
</dbReference>
<dbReference type="PANTHER" id="PTHR38015">
    <property type="entry name" value="BLR6086 PROTEIN"/>
    <property type="match status" value="1"/>
</dbReference>
<name>A0A0M2F3V5_9GAMM</name>
<dbReference type="InterPro" id="IPR013328">
    <property type="entry name" value="6PGD_dom2"/>
</dbReference>
<dbReference type="OrthoDB" id="7328149at2"/>
<evidence type="ECO:0000259" key="6">
    <source>
        <dbReference type="Pfam" id="PF02317"/>
    </source>
</evidence>
<dbReference type="Pfam" id="PF02317">
    <property type="entry name" value="Octopine_DH"/>
    <property type="match status" value="1"/>
</dbReference>
<keyword evidence="4" id="KW-0560">Oxidoreductase</keyword>
<dbReference type="InterPro" id="IPR051729">
    <property type="entry name" value="Opine/Lysopine_DH"/>
</dbReference>
<dbReference type="Pfam" id="PF02558">
    <property type="entry name" value="ApbA"/>
    <property type="match status" value="1"/>
</dbReference>
<dbReference type="PANTHER" id="PTHR38015:SF1">
    <property type="entry name" value="OPINE DEHYDROGENASE DOMAIN-CONTAINING PROTEIN"/>
    <property type="match status" value="1"/>
</dbReference>
<evidence type="ECO:0000256" key="1">
    <source>
        <dbReference type="ARBA" id="ARBA00004994"/>
    </source>
</evidence>
<gene>
    <name evidence="8" type="ORF">KU74_00760</name>
</gene>
<dbReference type="InterPro" id="IPR013332">
    <property type="entry name" value="KPR_N"/>
</dbReference>
<dbReference type="InterPro" id="IPR003421">
    <property type="entry name" value="Opine_DH"/>
</dbReference>
<proteinExistence type="predicted"/>
<reference evidence="8 9" key="1">
    <citation type="submission" date="2014-08" db="EMBL/GenBank/DDBJ databases">
        <title>Genome sequences of NCPPB Pectobacterium isolates.</title>
        <authorList>
            <person name="Glover R.H."/>
            <person name="Sapp M."/>
            <person name="Elphinstone J."/>
        </authorList>
    </citation>
    <scope>NUCLEOTIDE SEQUENCE [LARGE SCALE GENOMIC DNA]</scope>
    <source>
        <strain evidence="8 9">LMG 21372</strain>
    </source>
</reference>
<protein>
    <recommendedName>
        <fullName evidence="2">2-dehydropantoate 2-reductase</fullName>
    </recommendedName>
</protein>
<feature type="domain" description="Ketopantoate reductase N-terminal" evidence="7">
    <location>
        <begin position="12"/>
        <end position="113"/>
    </location>
</feature>
<dbReference type="UniPathway" id="UPA00028">
    <property type="reaction ID" value="UER00004"/>
</dbReference>
<dbReference type="SUPFAM" id="SSF48179">
    <property type="entry name" value="6-phosphogluconate dehydrogenase C-terminal domain-like"/>
    <property type="match status" value="1"/>
</dbReference>
<dbReference type="SUPFAM" id="SSF51735">
    <property type="entry name" value="NAD(P)-binding Rossmann-fold domains"/>
    <property type="match status" value="1"/>
</dbReference>
<dbReference type="InterPro" id="IPR008927">
    <property type="entry name" value="6-PGluconate_DH-like_C_sf"/>
</dbReference>
<accession>A0A0M2F3V5</accession>
<dbReference type="Gene3D" id="1.10.1040.10">
    <property type="entry name" value="N-(1-d-carboxylethyl)-l-norvaline Dehydrogenase, domain 2"/>
    <property type="match status" value="1"/>
</dbReference>
<keyword evidence="3" id="KW-0566">Pantothenate biosynthesis</keyword>
<evidence type="ECO:0000256" key="4">
    <source>
        <dbReference type="ARBA" id="ARBA00023002"/>
    </source>
</evidence>
<evidence type="ECO:0000256" key="2">
    <source>
        <dbReference type="ARBA" id="ARBA00019465"/>
    </source>
</evidence>
<dbReference type="STRING" id="180957.B5S52_01685"/>
<dbReference type="Gene3D" id="3.40.50.720">
    <property type="entry name" value="NAD(P)-binding Rossmann-like Domain"/>
    <property type="match status" value="1"/>
</dbReference>
<comment type="caution">
    <text evidence="8">The sequence shown here is derived from an EMBL/GenBank/DDBJ whole genome shotgun (WGS) entry which is preliminary data.</text>
</comment>
<dbReference type="GO" id="GO:0015940">
    <property type="term" value="P:pantothenate biosynthetic process"/>
    <property type="evidence" value="ECO:0007669"/>
    <property type="project" value="UniProtKB-UniPathway"/>
</dbReference>
<comment type="catalytic activity">
    <reaction evidence="5">
        <text>(R)-pantoate + NADP(+) = 2-dehydropantoate + NADPH + H(+)</text>
        <dbReference type="Rhea" id="RHEA:16233"/>
        <dbReference type="ChEBI" id="CHEBI:11561"/>
        <dbReference type="ChEBI" id="CHEBI:15378"/>
        <dbReference type="ChEBI" id="CHEBI:15980"/>
        <dbReference type="ChEBI" id="CHEBI:57783"/>
        <dbReference type="ChEBI" id="CHEBI:58349"/>
        <dbReference type="EC" id="1.1.1.169"/>
    </reaction>
</comment>
<feature type="domain" description="Opine dehydrogenase" evidence="6">
    <location>
        <begin position="200"/>
        <end position="368"/>
    </location>
</feature>
<evidence type="ECO:0000259" key="7">
    <source>
        <dbReference type="Pfam" id="PF02558"/>
    </source>
</evidence>
<dbReference type="EMBL" id="JQOD01000001">
    <property type="protein sequence ID" value="KGA35030.1"/>
    <property type="molecule type" value="Genomic_DNA"/>
</dbReference>
<comment type="pathway">
    <text evidence="1">Cofactor biosynthesis; (R)-pantothenate biosynthesis; (R)-pantoate from 3-methyl-2-oxobutanoate: step 2/2.</text>
</comment>
<evidence type="ECO:0000256" key="3">
    <source>
        <dbReference type="ARBA" id="ARBA00022655"/>
    </source>
</evidence>
<evidence type="ECO:0000256" key="5">
    <source>
        <dbReference type="ARBA" id="ARBA00048793"/>
    </source>
</evidence>
<sequence length="389" mass="43204">MIETLSGQPLNVVICGAGKTGHLATVLFKQLPDVKVTLLGSHPRLPEAYQQHGKRLHALLPEGETLTATPDCVTCDPAEACRDADVVIITVPANFRADLLARIVPHLPRDKPVYVGAIPGFCGFDWLAERELAARPNAVIWGMKDVAHIAFDLLPGQSIKMGGEKATLYVATHRRETAASQQALMALLQRLYSAPVVLLPDYLEITLTPGNPIMHSAVIYGLIGPYGQWHARPLSQPLCWWNDCPELGAYYLERMDEENQRLCAALETRLGVRLDSVLPLKQEIIDAYGDQIADAHTMLSVLRTNQAYHGIGLPLRKHDAGGYVFDTQHRVFQEDIAYGLSLLVTIAENLAVSVPYIEEVYRWCSDYMGTSTQDRPDYFPPHWLTDEMS</sequence>